<name>A0A0F9PGF2_9ZZZZ</name>
<protein>
    <submittedName>
        <fullName evidence="1">Uncharacterized protein</fullName>
    </submittedName>
</protein>
<gene>
    <name evidence="1" type="ORF">LCGC14_0903560</name>
</gene>
<organism evidence="1">
    <name type="scientific">marine sediment metagenome</name>
    <dbReference type="NCBI Taxonomy" id="412755"/>
    <lineage>
        <taxon>unclassified sequences</taxon>
        <taxon>metagenomes</taxon>
        <taxon>ecological metagenomes</taxon>
    </lineage>
</organism>
<proteinExistence type="predicted"/>
<accession>A0A0F9PGF2</accession>
<dbReference type="AlphaFoldDB" id="A0A0F9PGF2"/>
<dbReference type="EMBL" id="LAZR01002958">
    <property type="protein sequence ID" value="KKN23577.1"/>
    <property type="molecule type" value="Genomic_DNA"/>
</dbReference>
<comment type="caution">
    <text evidence="1">The sequence shown here is derived from an EMBL/GenBank/DDBJ whole genome shotgun (WGS) entry which is preliminary data.</text>
</comment>
<reference evidence="1" key="1">
    <citation type="journal article" date="2015" name="Nature">
        <title>Complex archaea that bridge the gap between prokaryotes and eukaryotes.</title>
        <authorList>
            <person name="Spang A."/>
            <person name="Saw J.H."/>
            <person name="Jorgensen S.L."/>
            <person name="Zaremba-Niedzwiedzka K."/>
            <person name="Martijn J."/>
            <person name="Lind A.E."/>
            <person name="van Eijk R."/>
            <person name="Schleper C."/>
            <person name="Guy L."/>
            <person name="Ettema T.J."/>
        </authorList>
    </citation>
    <scope>NUCLEOTIDE SEQUENCE</scope>
</reference>
<sequence>MIVETGTYSIVQKQKLSLPAKGQVHYYILTSAQNNTYVHDQLWKNILAFADYLNARVMAATFTYNKMTNPVSTKRKTSQESDKQPEWWDRRLEPYICDDSIILAPGLVWCGELQILPTAVNPLSGMESYTGRASSIIPHSKFATVSVASPKSAGTKFLYTTGTVTLRNYIQKKAGQKAEFHHGYGAVLVEVDSDGTWFVRPLKAGSDGTFYDFDTRVKNGQITSGHRPEAIIWGDIHERQLDDDTEKLAWGKRGILDQLEPKRQIFHDLIDFRAQNHHDRDDPWKMFEKSSEKKLSIYEEIGEAHMFLYKAHRQWCESVVVCSNHDMAFVRWLKETDFRSDPLNARLYLKANLAVYEAIAKGQDIPYPVEWAFQQLGTPNTIKFLRRDESYIVCPDANGGVELGMHGDIGLNGSRSPNLRAFAKTGRKCVVAHGHSAGEDEGATRVGVMGKLDQGYNEGMSSWSHTNCLIYPNGKRALFTIYNGKWRA</sequence>
<evidence type="ECO:0000313" key="1">
    <source>
        <dbReference type="EMBL" id="KKN23577.1"/>
    </source>
</evidence>